<evidence type="ECO:0000313" key="3">
    <source>
        <dbReference type="Proteomes" id="UP001262410"/>
    </source>
</evidence>
<feature type="compositionally biased region" description="Low complexity" evidence="1">
    <location>
        <begin position="22"/>
        <end position="43"/>
    </location>
</feature>
<gene>
    <name evidence="2" type="ORF">E9232_005826</name>
</gene>
<dbReference type="EMBL" id="JAVDPW010000011">
    <property type="protein sequence ID" value="MDR6293276.1"/>
    <property type="molecule type" value="Genomic_DNA"/>
</dbReference>
<accession>A0ABU1JXC9</accession>
<dbReference type="RefSeq" id="WP_309800110.1">
    <property type="nucleotide sequence ID" value="NZ_JAVDPW010000011.1"/>
</dbReference>
<reference evidence="2 3" key="1">
    <citation type="submission" date="2023-07" db="EMBL/GenBank/DDBJ databases">
        <title>Sorghum-associated microbial communities from plants grown in Nebraska, USA.</title>
        <authorList>
            <person name="Schachtman D."/>
        </authorList>
    </citation>
    <scope>NUCLEOTIDE SEQUENCE [LARGE SCALE GENOMIC DNA]</scope>
    <source>
        <strain evidence="2 3">584</strain>
    </source>
</reference>
<dbReference type="Proteomes" id="UP001262410">
    <property type="component" value="Unassembled WGS sequence"/>
</dbReference>
<proteinExistence type="predicted"/>
<evidence type="ECO:0000256" key="1">
    <source>
        <dbReference type="SAM" id="MobiDB-lite"/>
    </source>
</evidence>
<feature type="region of interest" description="Disordered" evidence="1">
    <location>
        <begin position="1"/>
        <end position="50"/>
    </location>
</feature>
<comment type="caution">
    <text evidence="2">The sequence shown here is derived from an EMBL/GenBank/DDBJ whole genome shotgun (WGS) entry which is preliminary data.</text>
</comment>
<name>A0ABU1JXC9_9PROT</name>
<feature type="compositionally biased region" description="Basic and acidic residues" evidence="1">
    <location>
        <begin position="1"/>
        <end position="12"/>
    </location>
</feature>
<protein>
    <submittedName>
        <fullName evidence="2">Uncharacterized protein</fullName>
    </submittedName>
</protein>
<evidence type="ECO:0000313" key="2">
    <source>
        <dbReference type="EMBL" id="MDR6293276.1"/>
    </source>
</evidence>
<keyword evidence="3" id="KW-1185">Reference proteome</keyword>
<sequence>MTTIRARTEPLDGIRAGDPSEGAATARPAGPVGTAAPRRAGAARSRRGRTSRLREEVLDYIRPADGGEISTNPFGQAETLAGIIDLLQAEAPDDRLARWGSAVLLQELRKHDLLRVRLNDLIGG</sequence>
<organism evidence="2 3">
    <name type="scientific">Inquilinus ginsengisoli</name>
    <dbReference type="NCBI Taxonomy" id="363840"/>
    <lineage>
        <taxon>Bacteria</taxon>
        <taxon>Pseudomonadati</taxon>
        <taxon>Pseudomonadota</taxon>
        <taxon>Alphaproteobacteria</taxon>
        <taxon>Rhodospirillales</taxon>
        <taxon>Rhodospirillaceae</taxon>
        <taxon>Inquilinus</taxon>
    </lineage>
</organism>